<feature type="non-terminal residue" evidence="2">
    <location>
        <position position="97"/>
    </location>
</feature>
<proteinExistence type="predicted"/>
<accession>A0A8S4QNR4</accession>
<dbReference type="Proteomes" id="UP000838756">
    <property type="component" value="Unassembled WGS sequence"/>
</dbReference>
<protein>
    <submittedName>
        <fullName evidence="2">Jg2687 protein</fullName>
    </submittedName>
</protein>
<evidence type="ECO:0000313" key="2">
    <source>
        <dbReference type="EMBL" id="CAH2215717.1"/>
    </source>
</evidence>
<reference evidence="2" key="1">
    <citation type="submission" date="2022-03" db="EMBL/GenBank/DDBJ databases">
        <authorList>
            <person name="Lindestad O."/>
        </authorList>
    </citation>
    <scope>NUCLEOTIDE SEQUENCE</scope>
</reference>
<dbReference type="EMBL" id="CAKXAJ010012503">
    <property type="protein sequence ID" value="CAH2215717.1"/>
    <property type="molecule type" value="Genomic_DNA"/>
</dbReference>
<dbReference type="AlphaFoldDB" id="A0A8S4QNR4"/>
<sequence length="97" mass="10898">MPNILWIGCSLRELKTQRTDKHSLRLQSCTARKHRVVIPLVPRPPRAHRAVWLEARLTRARCSGVQARGRQENRRQARAGGRGARAHRQGLAAAPPG</sequence>
<organism evidence="2 3">
    <name type="scientific">Pararge aegeria aegeria</name>
    <dbReference type="NCBI Taxonomy" id="348720"/>
    <lineage>
        <taxon>Eukaryota</taxon>
        <taxon>Metazoa</taxon>
        <taxon>Ecdysozoa</taxon>
        <taxon>Arthropoda</taxon>
        <taxon>Hexapoda</taxon>
        <taxon>Insecta</taxon>
        <taxon>Pterygota</taxon>
        <taxon>Neoptera</taxon>
        <taxon>Endopterygota</taxon>
        <taxon>Lepidoptera</taxon>
        <taxon>Glossata</taxon>
        <taxon>Ditrysia</taxon>
        <taxon>Papilionoidea</taxon>
        <taxon>Nymphalidae</taxon>
        <taxon>Satyrinae</taxon>
        <taxon>Satyrini</taxon>
        <taxon>Parargina</taxon>
        <taxon>Pararge</taxon>
    </lineage>
</organism>
<keyword evidence="3" id="KW-1185">Reference proteome</keyword>
<evidence type="ECO:0000256" key="1">
    <source>
        <dbReference type="SAM" id="MobiDB-lite"/>
    </source>
</evidence>
<name>A0A8S4QNR4_9NEOP</name>
<gene>
    <name evidence="2" type="primary">jg2687</name>
    <name evidence="2" type="ORF">PAEG_LOCUS3803</name>
</gene>
<feature type="region of interest" description="Disordered" evidence="1">
    <location>
        <begin position="63"/>
        <end position="97"/>
    </location>
</feature>
<evidence type="ECO:0000313" key="3">
    <source>
        <dbReference type="Proteomes" id="UP000838756"/>
    </source>
</evidence>
<comment type="caution">
    <text evidence="2">The sequence shown here is derived from an EMBL/GenBank/DDBJ whole genome shotgun (WGS) entry which is preliminary data.</text>
</comment>